<dbReference type="Proteomes" id="UP001241110">
    <property type="component" value="Unassembled WGS sequence"/>
</dbReference>
<proteinExistence type="predicted"/>
<accession>A0AAE3QU93</accession>
<keyword evidence="3" id="KW-0804">Transcription</keyword>
<evidence type="ECO:0000256" key="3">
    <source>
        <dbReference type="ARBA" id="ARBA00023163"/>
    </source>
</evidence>
<dbReference type="InterPro" id="IPR036390">
    <property type="entry name" value="WH_DNA-bd_sf"/>
</dbReference>
<evidence type="ECO:0000256" key="2">
    <source>
        <dbReference type="ARBA" id="ARBA00023125"/>
    </source>
</evidence>
<dbReference type="EMBL" id="JASJOS010000011">
    <property type="protein sequence ID" value="MDJ1483575.1"/>
    <property type="molecule type" value="Genomic_DNA"/>
</dbReference>
<keyword evidence="1" id="KW-0805">Transcription regulation</keyword>
<dbReference type="Gene3D" id="1.10.10.10">
    <property type="entry name" value="Winged helix-like DNA-binding domain superfamily/Winged helix DNA-binding domain"/>
    <property type="match status" value="1"/>
</dbReference>
<evidence type="ECO:0000259" key="4">
    <source>
        <dbReference type="PROSITE" id="PS51118"/>
    </source>
</evidence>
<gene>
    <name evidence="5" type="ORF">QNI16_23960</name>
</gene>
<evidence type="ECO:0000313" key="6">
    <source>
        <dbReference type="Proteomes" id="UP001241110"/>
    </source>
</evidence>
<dbReference type="PANTHER" id="PTHR33204">
    <property type="entry name" value="TRANSCRIPTIONAL REGULATOR, MARR FAMILY"/>
    <property type="match status" value="1"/>
</dbReference>
<evidence type="ECO:0000313" key="5">
    <source>
        <dbReference type="EMBL" id="MDJ1483575.1"/>
    </source>
</evidence>
<dbReference type="SUPFAM" id="SSF46785">
    <property type="entry name" value="Winged helix' DNA-binding domain"/>
    <property type="match status" value="1"/>
</dbReference>
<sequence>MKKISEMESIRECSSNYILAVNDTINVIHGKWKAAIISSLLFGKKRYGELQKEIPKITPRMLSKELRDLEANGMVVRTVHDTIPVTVEYELTQSGYAFQHVLDVMLEWGLEHRKSIIGSTK</sequence>
<dbReference type="AlphaFoldDB" id="A0AAE3QU93"/>
<dbReference type="InterPro" id="IPR002577">
    <property type="entry name" value="HTH_HxlR"/>
</dbReference>
<dbReference type="PROSITE" id="PS51118">
    <property type="entry name" value="HTH_HXLR"/>
    <property type="match status" value="1"/>
</dbReference>
<feature type="domain" description="HTH hxlR-type" evidence="4">
    <location>
        <begin position="13"/>
        <end position="117"/>
    </location>
</feature>
<dbReference type="Pfam" id="PF01638">
    <property type="entry name" value="HxlR"/>
    <property type="match status" value="1"/>
</dbReference>
<protein>
    <submittedName>
        <fullName evidence="5">Helix-turn-helix domain-containing protein</fullName>
    </submittedName>
</protein>
<dbReference type="InterPro" id="IPR036388">
    <property type="entry name" value="WH-like_DNA-bd_sf"/>
</dbReference>
<dbReference type="PANTHER" id="PTHR33204:SF29">
    <property type="entry name" value="TRANSCRIPTIONAL REGULATOR"/>
    <property type="match status" value="1"/>
</dbReference>
<comment type="caution">
    <text evidence="5">The sequence shown here is derived from an EMBL/GenBank/DDBJ whole genome shotgun (WGS) entry which is preliminary data.</text>
</comment>
<reference evidence="5" key="1">
    <citation type="submission" date="2023-05" db="EMBL/GenBank/DDBJ databases">
        <authorList>
            <person name="Zhang X."/>
        </authorList>
    </citation>
    <scope>NUCLEOTIDE SEQUENCE</scope>
    <source>
        <strain evidence="5">YF14B1</strain>
    </source>
</reference>
<dbReference type="RefSeq" id="WP_313983620.1">
    <property type="nucleotide sequence ID" value="NZ_JASJOS010000011.1"/>
</dbReference>
<keyword evidence="2" id="KW-0238">DNA-binding</keyword>
<organism evidence="5 6">
    <name type="scientific">Xanthocytophaga flava</name>
    <dbReference type="NCBI Taxonomy" id="3048013"/>
    <lineage>
        <taxon>Bacteria</taxon>
        <taxon>Pseudomonadati</taxon>
        <taxon>Bacteroidota</taxon>
        <taxon>Cytophagia</taxon>
        <taxon>Cytophagales</taxon>
        <taxon>Rhodocytophagaceae</taxon>
        <taxon>Xanthocytophaga</taxon>
    </lineage>
</organism>
<dbReference type="GO" id="GO:0003677">
    <property type="term" value="F:DNA binding"/>
    <property type="evidence" value="ECO:0007669"/>
    <property type="project" value="UniProtKB-KW"/>
</dbReference>
<evidence type="ECO:0000256" key="1">
    <source>
        <dbReference type="ARBA" id="ARBA00023015"/>
    </source>
</evidence>
<name>A0AAE3QU93_9BACT</name>